<reference evidence="3" key="1">
    <citation type="submission" date="2016-10" db="EMBL/GenBank/DDBJ databases">
        <authorList>
            <person name="Varghese N."/>
            <person name="Submissions S."/>
        </authorList>
    </citation>
    <scope>NUCLEOTIDE SEQUENCE [LARGE SCALE GENOMIC DNA]</scope>
    <source>
        <strain evidence="3">CGMCC 4.3568</strain>
    </source>
</reference>
<dbReference type="EMBL" id="FOKG01000006">
    <property type="protein sequence ID" value="SFB19224.1"/>
    <property type="molecule type" value="Genomic_DNA"/>
</dbReference>
<name>A0A1I0Z0T6_9PSEU</name>
<dbReference type="RefSeq" id="WP_091673171.1">
    <property type="nucleotide sequence ID" value="NZ_FOKG01000006.1"/>
</dbReference>
<evidence type="ECO:0000313" key="2">
    <source>
        <dbReference type="EMBL" id="SFB19224.1"/>
    </source>
</evidence>
<dbReference type="SUPFAM" id="SSF54427">
    <property type="entry name" value="NTF2-like"/>
    <property type="match status" value="1"/>
</dbReference>
<protein>
    <submittedName>
        <fullName evidence="2">SnoaL-like domain-containing protein</fullName>
    </submittedName>
</protein>
<dbReference type="InterPro" id="IPR037401">
    <property type="entry name" value="SnoaL-like"/>
</dbReference>
<dbReference type="AlphaFoldDB" id="A0A1I0Z0T6"/>
<dbReference type="Pfam" id="PF13577">
    <property type="entry name" value="SnoaL_4"/>
    <property type="match status" value="1"/>
</dbReference>
<proteinExistence type="predicted"/>
<dbReference type="Proteomes" id="UP000243799">
    <property type="component" value="Unassembled WGS sequence"/>
</dbReference>
<accession>A0A1I0Z0T6</accession>
<sequence>MDLIALEDIRALKYRYLRTLDLKQWDEFADTMTEDVAASYGTHLSRTGRADVVSFMRDNLGPQIITVHHCHHPEIRVDGDTATGTWCLDDTVIATEHRIMIRGSAFYTDRYVREGGEWRIARTGYERTYEATLSLDDVPSFKLTANRWSPG</sequence>
<gene>
    <name evidence="2" type="ORF">SAMN05216266_10622</name>
</gene>
<organism evidence="2 3">
    <name type="scientific">Amycolatopsis marina</name>
    <dbReference type="NCBI Taxonomy" id="490629"/>
    <lineage>
        <taxon>Bacteria</taxon>
        <taxon>Bacillati</taxon>
        <taxon>Actinomycetota</taxon>
        <taxon>Actinomycetes</taxon>
        <taxon>Pseudonocardiales</taxon>
        <taxon>Pseudonocardiaceae</taxon>
        <taxon>Amycolatopsis</taxon>
    </lineage>
</organism>
<feature type="domain" description="SnoaL-like" evidence="1">
    <location>
        <begin position="4"/>
        <end position="122"/>
    </location>
</feature>
<keyword evidence="3" id="KW-1185">Reference proteome</keyword>
<evidence type="ECO:0000259" key="1">
    <source>
        <dbReference type="Pfam" id="PF13577"/>
    </source>
</evidence>
<dbReference type="CDD" id="cd00531">
    <property type="entry name" value="NTF2_like"/>
    <property type="match status" value="1"/>
</dbReference>
<dbReference type="Gene3D" id="3.10.450.50">
    <property type="match status" value="1"/>
</dbReference>
<dbReference type="STRING" id="490629.SAMN05216266_10622"/>
<dbReference type="InterPro" id="IPR032710">
    <property type="entry name" value="NTF2-like_dom_sf"/>
</dbReference>
<evidence type="ECO:0000313" key="3">
    <source>
        <dbReference type="Proteomes" id="UP000243799"/>
    </source>
</evidence>
<dbReference type="OrthoDB" id="4941530at2"/>